<dbReference type="InterPro" id="IPR043519">
    <property type="entry name" value="NT_sf"/>
</dbReference>
<dbReference type="Pfam" id="PF04607">
    <property type="entry name" value="RelA_SpoT"/>
    <property type="match status" value="1"/>
</dbReference>
<dbReference type="AlphaFoldDB" id="A0A6H0WGW5"/>
<evidence type="ECO:0000313" key="4">
    <source>
        <dbReference type="Proteomes" id="UP000501914"/>
    </source>
</evidence>
<dbReference type="SUPFAM" id="SSF81301">
    <property type="entry name" value="Nucleotidyltransferase"/>
    <property type="match status" value="1"/>
</dbReference>
<comment type="pathway">
    <text evidence="1">Purine metabolism; ppGpp biosynthesis; ppGpp from GTP: step 1/2.</text>
</comment>
<proteinExistence type="predicted"/>
<dbReference type="GO" id="GO:0015970">
    <property type="term" value="P:guanosine tetraphosphate biosynthetic process"/>
    <property type="evidence" value="ECO:0007669"/>
    <property type="project" value="UniProtKB-UniPathway"/>
</dbReference>
<dbReference type="Gene3D" id="3.30.460.10">
    <property type="entry name" value="Beta Polymerase, domain 2"/>
    <property type="match status" value="1"/>
</dbReference>
<dbReference type="RefSeq" id="WP_167872121.1">
    <property type="nucleotide sequence ID" value="NZ_CP048852.1"/>
</dbReference>
<evidence type="ECO:0000256" key="1">
    <source>
        <dbReference type="ARBA" id="ARBA00004976"/>
    </source>
</evidence>
<keyword evidence="4" id="KW-1185">Reference proteome</keyword>
<accession>A0A6H0WGW5</accession>
<dbReference type="EMBL" id="CP048852">
    <property type="protein sequence ID" value="QIW79428.1"/>
    <property type="molecule type" value="Genomic_DNA"/>
</dbReference>
<protein>
    <recommendedName>
        <fullName evidence="2">RelA/SpoT domain-containing protein</fullName>
    </recommendedName>
</protein>
<dbReference type="InterPro" id="IPR007685">
    <property type="entry name" value="RelA_SpoT"/>
</dbReference>
<evidence type="ECO:0000259" key="2">
    <source>
        <dbReference type="Pfam" id="PF04607"/>
    </source>
</evidence>
<feature type="domain" description="RelA/SpoT" evidence="2">
    <location>
        <begin position="99"/>
        <end position="205"/>
    </location>
</feature>
<name>A0A6H0WGW5_9BACI</name>
<reference evidence="3 4" key="1">
    <citation type="submission" date="2020-02" db="EMBL/GenBank/DDBJ databases">
        <title>Genome sequencing, annotation and comparative genomic analysis of Bacillus tequilensis EA-CB0015, an effective biological control agent against Pseudocercospora fijiensis in banana plants.</title>
        <authorList>
            <person name="Cuellar-Gaviria T.Z."/>
            <person name="Ju K.-S."/>
            <person name="Villegas-Escobar V."/>
        </authorList>
    </citation>
    <scope>NUCLEOTIDE SEQUENCE [LARGE SCALE GENOMIC DNA]</scope>
    <source>
        <strain evidence="3 4">EA-CB0015</strain>
    </source>
</reference>
<sequence length="235" mass="28388">MINCTCEMESFCDTFYELIIDINNAHKEISTEFHLEKKDDLINLKRKQINHVTHINEENTFSVDSLFLQLISNYREELLLYSAYTDLENKYKELILRLRTKETTSIVNKLKYYLVGKKEEGKIPINKCLNDLLGFRIHPTFFDHNKNCFQKTCQQLKQIYNNRIDFMDSSKGNYKAFHIYLYGEEWKYFPWEIQIWCLKDRTQNDLSHKDHKQEHKKWAEIYKNSTEIELEMEGV</sequence>
<dbReference type="UniPathway" id="UPA00908">
    <property type="reaction ID" value="UER00884"/>
</dbReference>
<evidence type="ECO:0000313" key="3">
    <source>
        <dbReference type="EMBL" id="QIW79428.1"/>
    </source>
</evidence>
<dbReference type="KEGG" id="bteq:G4P54_06290"/>
<dbReference type="Proteomes" id="UP000501914">
    <property type="component" value="Chromosome"/>
</dbReference>
<gene>
    <name evidence="3" type="ORF">G4P54_06290</name>
</gene>
<organism evidence="3 4">
    <name type="scientific">Bacillus tequilensis</name>
    <dbReference type="NCBI Taxonomy" id="227866"/>
    <lineage>
        <taxon>Bacteria</taxon>
        <taxon>Bacillati</taxon>
        <taxon>Bacillota</taxon>
        <taxon>Bacilli</taxon>
        <taxon>Bacillales</taxon>
        <taxon>Bacillaceae</taxon>
        <taxon>Bacillus</taxon>
    </lineage>
</organism>